<dbReference type="Proteomes" id="UP000516437">
    <property type="component" value="Chromosome 8"/>
</dbReference>
<sequence>MLVLREDLLKQLKASENSHMQKIVDTLKARKEIVPPESVFYPYMHPRVNLEEEEEKDLGDVDERLEGQAWFEGPLGSLIVLETEGLTQDTIEDSQKPTIIKRVSAHPHLSGLEVNLD</sequence>
<gene>
    <name evidence="1" type="ORF">CJ030_MR8G022025</name>
</gene>
<evidence type="ECO:0000313" key="2">
    <source>
        <dbReference type="Proteomes" id="UP000516437"/>
    </source>
</evidence>
<keyword evidence="2" id="KW-1185">Reference proteome</keyword>
<evidence type="ECO:0000313" key="1">
    <source>
        <dbReference type="EMBL" id="KAB1202510.1"/>
    </source>
</evidence>
<dbReference type="AlphaFoldDB" id="A0A6A1UTY5"/>
<accession>A0A6A1UTY5</accession>
<name>A0A6A1UTY5_9ROSI</name>
<organism evidence="1 2">
    <name type="scientific">Morella rubra</name>
    <name type="common">Chinese bayberry</name>
    <dbReference type="NCBI Taxonomy" id="262757"/>
    <lineage>
        <taxon>Eukaryota</taxon>
        <taxon>Viridiplantae</taxon>
        <taxon>Streptophyta</taxon>
        <taxon>Embryophyta</taxon>
        <taxon>Tracheophyta</taxon>
        <taxon>Spermatophyta</taxon>
        <taxon>Magnoliopsida</taxon>
        <taxon>eudicotyledons</taxon>
        <taxon>Gunneridae</taxon>
        <taxon>Pentapetalae</taxon>
        <taxon>rosids</taxon>
        <taxon>fabids</taxon>
        <taxon>Fagales</taxon>
        <taxon>Myricaceae</taxon>
        <taxon>Morella</taxon>
    </lineage>
</organism>
<protein>
    <submittedName>
        <fullName evidence="1">Uncharacterized protein</fullName>
    </submittedName>
</protein>
<reference evidence="1 2" key="1">
    <citation type="journal article" date="2019" name="Plant Biotechnol. J.">
        <title>The red bayberry genome and genetic basis of sex determination.</title>
        <authorList>
            <person name="Jia H.M."/>
            <person name="Jia H.J."/>
            <person name="Cai Q.L."/>
            <person name="Wang Y."/>
            <person name="Zhao H.B."/>
            <person name="Yang W.F."/>
            <person name="Wang G.Y."/>
            <person name="Li Y.H."/>
            <person name="Zhan D.L."/>
            <person name="Shen Y.T."/>
            <person name="Niu Q.F."/>
            <person name="Chang L."/>
            <person name="Qiu J."/>
            <person name="Zhao L."/>
            <person name="Xie H.B."/>
            <person name="Fu W.Y."/>
            <person name="Jin J."/>
            <person name="Li X.W."/>
            <person name="Jiao Y."/>
            <person name="Zhou C.C."/>
            <person name="Tu T."/>
            <person name="Chai C.Y."/>
            <person name="Gao J.L."/>
            <person name="Fan L.J."/>
            <person name="van de Weg E."/>
            <person name="Wang J.Y."/>
            <person name="Gao Z.S."/>
        </authorList>
    </citation>
    <scope>NUCLEOTIDE SEQUENCE [LARGE SCALE GENOMIC DNA]</scope>
    <source>
        <tissue evidence="1">Leaves</tissue>
    </source>
</reference>
<comment type="caution">
    <text evidence="1">The sequence shown here is derived from an EMBL/GenBank/DDBJ whole genome shotgun (WGS) entry which is preliminary data.</text>
</comment>
<proteinExistence type="predicted"/>
<dbReference type="EMBL" id="RXIC02000026">
    <property type="protein sequence ID" value="KAB1202510.1"/>
    <property type="molecule type" value="Genomic_DNA"/>
</dbReference>